<protein>
    <submittedName>
        <fullName evidence="14">L-type lectin-domain containing receptor kinase IX.1</fullName>
    </submittedName>
</protein>
<feature type="domain" description="Protein kinase" evidence="13">
    <location>
        <begin position="1"/>
        <end position="140"/>
    </location>
</feature>
<evidence type="ECO:0000256" key="1">
    <source>
        <dbReference type="ARBA" id="ARBA00004251"/>
    </source>
</evidence>
<dbReference type="InterPro" id="IPR050528">
    <property type="entry name" value="L-type_Lectin-RKs"/>
</dbReference>
<dbReference type="Pfam" id="PF07714">
    <property type="entry name" value="PK_Tyr_Ser-Thr"/>
    <property type="match status" value="1"/>
</dbReference>
<evidence type="ECO:0000256" key="3">
    <source>
        <dbReference type="ARBA" id="ARBA00010217"/>
    </source>
</evidence>
<evidence type="ECO:0000256" key="6">
    <source>
        <dbReference type="ARBA" id="ARBA00022729"/>
    </source>
</evidence>
<dbReference type="InterPro" id="IPR001245">
    <property type="entry name" value="Ser-Thr/Tyr_kinase_cat_dom"/>
</dbReference>
<dbReference type="PANTHER" id="PTHR27007">
    <property type="match status" value="1"/>
</dbReference>
<evidence type="ECO:0000256" key="10">
    <source>
        <dbReference type="ARBA" id="ARBA00023136"/>
    </source>
</evidence>
<evidence type="ECO:0000256" key="11">
    <source>
        <dbReference type="ARBA" id="ARBA00023170"/>
    </source>
</evidence>
<dbReference type="GO" id="GO:0004672">
    <property type="term" value="F:protein kinase activity"/>
    <property type="evidence" value="ECO:0007669"/>
    <property type="project" value="InterPro"/>
</dbReference>
<dbReference type="SUPFAM" id="SSF56112">
    <property type="entry name" value="Protein kinase-like (PK-like)"/>
    <property type="match status" value="1"/>
</dbReference>
<dbReference type="InterPro" id="IPR000719">
    <property type="entry name" value="Prot_kinase_dom"/>
</dbReference>
<keyword evidence="14" id="KW-0808">Transferase</keyword>
<dbReference type="GO" id="GO:0030246">
    <property type="term" value="F:carbohydrate binding"/>
    <property type="evidence" value="ECO:0007669"/>
    <property type="project" value="UniProtKB-KW"/>
</dbReference>
<evidence type="ECO:0000256" key="8">
    <source>
        <dbReference type="ARBA" id="ARBA00022840"/>
    </source>
</evidence>
<evidence type="ECO:0000256" key="9">
    <source>
        <dbReference type="ARBA" id="ARBA00022989"/>
    </source>
</evidence>
<keyword evidence="6" id="KW-0732">Signal</keyword>
<dbReference type="InterPro" id="IPR011009">
    <property type="entry name" value="Kinase-like_dom_sf"/>
</dbReference>
<dbReference type="Proteomes" id="UP000288805">
    <property type="component" value="Unassembled WGS sequence"/>
</dbReference>
<evidence type="ECO:0000259" key="13">
    <source>
        <dbReference type="PROSITE" id="PS50011"/>
    </source>
</evidence>
<keyword evidence="9" id="KW-1133">Transmembrane helix</keyword>
<evidence type="ECO:0000256" key="12">
    <source>
        <dbReference type="ARBA" id="ARBA00023180"/>
    </source>
</evidence>
<comment type="subcellular location">
    <subcellularLocation>
        <location evidence="1">Cell membrane</location>
        <topology evidence="1">Single-pass type I membrane protein</topology>
    </subcellularLocation>
</comment>
<comment type="similarity">
    <text evidence="2">In the N-terminal section; belongs to the leguminous lectin family.</text>
</comment>
<keyword evidence="7" id="KW-0547">Nucleotide-binding</keyword>
<dbReference type="Gene3D" id="1.10.510.10">
    <property type="entry name" value="Transferase(Phosphotransferase) domain 1"/>
    <property type="match status" value="1"/>
</dbReference>
<evidence type="ECO:0000256" key="5">
    <source>
        <dbReference type="ARBA" id="ARBA00022692"/>
    </source>
</evidence>
<accession>A0A438DLA2</accession>
<evidence type="ECO:0000256" key="4">
    <source>
        <dbReference type="ARBA" id="ARBA00022475"/>
    </source>
</evidence>
<dbReference type="EMBL" id="QGNW01001581">
    <property type="protein sequence ID" value="RVW36199.1"/>
    <property type="molecule type" value="Genomic_DNA"/>
</dbReference>
<dbReference type="GO" id="GO:0005524">
    <property type="term" value="F:ATP binding"/>
    <property type="evidence" value="ECO:0007669"/>
    <property type="project" value="UniProtKB-KW"/>
</dbReference>
<keyword evidence="4" id="KW-1003">Cell membrane</keyword>
<gene>
    <name evidence="14" type="primary">LECRK91_22</name>
    <name evidence="14" type="ORF">CK203_100387</name>
</gene>
<evidence type="ECO:0000256" key="2">
    <source>
        <dbReference type="ARBA" id="ARBA00008536"/>
    </source>
</evidence>
<evidence type="ECO:0000313" key="14">
    <source>
        <dbReference type="EMBL" id="RVW36199.1"/>
    </source>
</evidence>
<keyword evidence="10" id="KW-0472">Membrane</keyword>
<organism evidence="14 15">
    <name type="scientific">Vitis vinifera</name>
    <name type="common">Grape</name>
    <dbReference type="NCBI Taxonomy" id="29760"/>
    <lineage>
        <taxon>Eukaryota</taxon>
        <taxon>Viridiplantae</taxon>
        <taxon>Streptophyta</taxon>
        <taxon>Embryophyta</taxon>
        <taxon>Tracheophyta</taxon>
        <taxon>Spermatophyta</taxon>
        <taxon>Magnoliopsida</taxon>
        <taxon>eudicotyledons</taxon>
        <taxon>Gunneridae</taxon>
        <taxon>Pentapetalae</taxon>
        <taxon>rosids</taxon>
        <taxon>Vitales</taxon>
        <taxon>Vitaceae</taxon>
        <taxon>Viteae</taxon>
        <taxon>Vitis</taxon>
    </lineage>
</organism>
<dbReference type="AlphaFoldDB" id="A0A438DLA2"/>
<proteinExistence type="inferred from homology"/>
<reference evidence="14 15" key="1">
    <citation type="journal article" date="2018" name="PLoS Genet.">
        <title>Population sequencing reveals clonal diversity and ancestral inbreeding in the grapevine cultivar Chardonnay.</title>
        <authorList>
            <person name="Roach M.J."/>
            <person name="Johnson D.L."/>
            <person name="Bohlmann J."/>
            <person name="van Vuuren H.J."/>
            <person name="Jones S.J."/>
            <person name="Pretorius I.S."/>
            <person name="Schmidt S.A."/>
            <person name="Borneman A.R."/>
        </authorList>
    </citation>
    <scope>NUCLEOTIDE SEQUENCE [LARGE SCALE GENOMIC DNA]</scope>
    <source>
        <strain evidence="15">cv. Chardonnay</strain>
        <tissue evidence="14">Leaf</tissue>
    </source>
</reference>
<dbReference type="GO" id="GO:0005886">
    <property type="term" value="C:plasma membrane"/>
    <property type="evidence" value="ECO:0007669"/>
    <property type="project" value="UniProtKB-SubCell"/>
</dbReference>
<evidence type="ECO:0000313" key="15">
    <source>
        <dbReference type="Proteomes" id="UP000288805"/>
    </source>
</evidence>
<keyword evidence="12" id="KW-0325">Glycoprotein</keyword>
<sequence length="140" mass="15630">MTNGCLASCLFERKTLLTWAMRYKIATGLASVMLCLYEEWEQYSVHRDVKSSNVMLDADFNSKLGDFGLSRLVDNGKVSQTTILAGTLGYMAPECLMKGNASKESDVYSFGVVALEIFYGIDEKGDENRGKQRGRLEEKC</sequence>
<keyword evidence="8" id="KW-0067">ATP-binding</keyword>
<comment type="similarity">
    <text evidence="3">In the C-terminal section; belongs to the protein kinase superfamily. Ser/Thr protein kinase family.</text>
</comment>
<dbReference type="GO" id="GO:0002229">
    <property type="term" value="P:defense response to oomycetes"/>
    <property type="evidence" value="ECO:0007669"/>
    <property type="project" value="UniProtKB-ARBA"/>
</dbReference>
<evidence type="ECO:0000256" key="7">
    <source>
        <dbReference type="ARBA" id="ARBA00022741"/>
    </source>
</evidence>
<keyword evidence="14" id="KW-0430">Lectin</keyword>
<keyword evidence="11 14" id="KW-0675">Receptor</keyword>
<dbReference type="PROSITE" id="PS50011">
    <property type="entry name" value="PROTEIN_KINASE_DOM"/>
    <property type="match status" value="1"/>
</dbReference>
<keyword evidence="5" id="KW-0812">Transmembrane</keyword>
<name>A0A438DLA2_VITVI</name>
<dbReference type="FunFam" id="1.10.510.10:FF:000240">
    <property type="entry name" value="Lectin-domain containing receptor kinase A4.3"/>
    <property type="match status" value="1"/>
</dbReference>
<comment type="caution">
    <text evidence="14">The sequence shown here is derived from an EMBL/GenBank/DDBJ whole genome shotgun (WGS) entry which is preliminary data.</text>
</comment>
<keyword evidence="14" id="KW-0418">Kinase</keyword>